<name>A0A6A6CNY8_ZASCE</name>
<evidence type="ECO:0000313" key="5">
    <source>
        <dbReference type="Proteomes" id="UP000799537"/>
    </source>
</evidence>
<keyword evidence="5" id="KW-1185">Reference proteome</keyword>
<evidence type="ECO:0008006" key="6">
    <source>
        <dbReference type="Google" id="ProtNLM"/>
    </source>
</evidence>
<keyword evidence="2 3" id="KW-0040">ANK repeat</keyword>
<dbReference type="SUPFAM" id="SSF48403">
    <property type="entry name" value="Ankyrin repeat"/>
    <property type="match status" value="1"/>
</dbReference>
<dbReference type="Pfam" id="PF00023">
    <property type="entry name" value="Ank"/>
    <property type="match status" value="1"/>
</dbReference>
<dbReference type="InterPro" id="IPR050745">
    <property type="entry name" value="Multifunctional_regulatory"/>
</dbReference>
<dbReference type="OrthoDB" id="3943694at2759"/>
<proteinExistence type="predicted"/>
<dbReference type="Gene3D" id="1.25.40.20">
    <property type="entry name" value="Ankyrin repeat-containing domain"/>
    <property type="match status" value="2"/>
</dbReference>
<dbReference type="GeneID" id="54559397"/>
<evidence type="ECO:0000313" key="4">
    <source>
        <dbReference type="EMBL" id="KAF2167830.1"/>
    </source>
</evidence>
<dbReference type="EMBL" id="ML993592">
    <property type="protein sequence ID" value="KAF2167830.1"/>
    <property type="molecule type" value="Genomic_DNA"/>
</dbReference>
<dbReference type="RefSeq" id="XP_033668719.1">
    <property type="nucleotide sequence ID" value="XM_033806125.1"/>
</dbReference>
<dbReference type="AlphaFoldDB" id="A0A6A6CNY8"/>
<dbReference type="PANTHER" id="PTHR24189:SF50">
    <property type="entry name" value="ANKYRIN REPEAT AND SOCS BOX PROTEIN 2"/>
    <property type="match status" value="1"/>
</dbReference>
<evidence type="ECO:0000256" key="1">
    <source>
        <dbReference type="ARBA" id="ARBA00022737"/>
    </source>
</evidence>
<sequence length="546" mass="60477">MTDHFVPYTPDDISMEYHQLLGSFLPQGESDKGPTLCAAESKDPSAWLTILQRSLGLSKRDQSDFVLDFAYGEDMASQMWDTPLLRAIVSKNMENVHLLLEHGANPNGVDCDSQASYARRFRRVKSATVDVRDRIVQISQEDVGDSTTQLLTLSNDELARRTSTISPFWAFPDALPLGYSENGDLLHSVLMAARTTTEILEVILRAGADGSAWTTSQPDELPSEDLLRPSALCVSTPLHAAIDSGNALVLDALPDRGFNSNARALIAGCQALTPLQHAVVHDKPELYQRLAVHPLADSSIVTPVLKVHVLHFAIAQLDLNLIDVIGLPLSAAMPTALGHTLLHVACMPRDESQLQMFAPKVRQSVHDMRTLHVQQQSWPAAIYQLALPRAGQTELPAEDGPADYPTRLPRMNWLPLEERVERSETDRLLGMPAVDDFNRQLAVIQTLVMEPGPAETLKIDIYGNTALHYLASSRIVNDDAVAWLRKQEHGDQVWRTAANRWGWTPSDVWKDNVTTIEPAQESLRYVNTRGGRSRRGIAGTLTRGRR</sequence>
<feature type="repeat" description="ANK" evidence="3">
    <location>
        <begin position="79"/>
        <end position="111"/>
    </location>
</feature>
<organism evidence="4 5">
    <name type="scientific">Zasmidium cellare ATCC 36951</name>
    <dbReference type="NCBI Taxonomy" id="1080233"/>
    <lineage>
        <taxon>Eukaryota</taxon>
        <taxon>Fungi</taxon>
        <taxon>Dikarya</taxon>
        <taxon>Ascomycota</taxon>
        <taxon>Pezizomycotina</taxon>
        <taxon>Dothideomycetes</taxon>
        <taxon>Dothideomycetidae</taxon>
        <taxon>Mycosphaerellales</taxon>
        <taxon>Mycosphaerellaceae</taxon>
        <taxon>Zasmidium</taxon>
    </lineage>
</organism>
<dbReference type="PANTHER" id="PTHR24189">
    <property type="entry name" value="MYOTROPHIN"/>
    <property type="match status" value="1"/>
</dbReference>
<evidence type="ECO:0000256" key="3">
    <source>
        <dbReference type="PROSITE-ProRule" id="PRU00023"/>
    </source>
</evidence>
<protein>
    <recommendedName>
        <fullName evidence="6">Ankyrin</fullName>
    </recommendedName>
</protein>
<reference evidence="4" key="1">
    <citation type="journal article" date="2020" name="Stud. Mycol.">
        <title>101 Dothideomycetes genomes: a test case for predicting lifestyles and emergence of pathogens.</title>
        <authorList>
            <person name="Haridas S."/>
            <person name="Albert R."/>
            <person name="Binder M."/>
            <person name="Bloem J."/>
            <person name="Labutti K."/>
            <person name="Salamov A."/>
            <person name="Andreopoulos B."/>
            <person name="Baker S."/>
            <person name="Barry K."/>
            <person name="Bills G."/>
            <person name="Bluhm B."/>
            <person name="Cannon C."/>
            <person name="Castanera R."/>
            <person name="Culley D."/>
            <person name="Daum C."/>
            <person name="Ezra D."/>
            <person name="Gonzalez J."/>
            <person name="Henrissat B."/>
            <person name="Kuo A."/>
            <person name="Liang C."/>
            <person name="Lipzen A."/>
            <person name="Lutzoni F."/>
            <person name="Magnuson J."/>
            <person name="Mondo S."/>
            <person name="Nolan M."/>
            <person name="Ohm R."/>
            <person name="Pangilinan J."/>
            <person name="Park H.-J."/>
            <person name="Ramirez L."/>
            <person name="Alfaro M."/>
            <person name="Sun H."/>
            <person name="Tritt A."/>
            <person name="Yoshinaga Y."/>
            <person name="Zwiers L.-H."/>
            <person name="Turgeon B."/>
            <person name="Goodwin S."/>
            <person name="Spatafora J."/>
            <person name="Crous P."/>
            <person name="Grigoriev I."/>
        </authorList>
    </citation>
    <scope>NUCLEOTIDE SEQUENCE</scope>
    <source>
        <strain evidence="4">ATCC 36951</strain>
    </source>
</reference>
<dbReference type="Proteomes" id="UP000799537">
    <property type="component" value="Unassembled WGS sequence"/>
</dbReference>
<gene>
    <name evidence="4" type="ORF">M409DRAFT_21977</name>
</gene>
<dbReference type="PROSITE" id="PS50088">
    <property type="entry name" value="ANK_REPEAT"/>
    <property type="match status" value="1"/>
</dbReference>
<accession>A0A6A6CNY8</accession>
<dbReference type="InterPro" id="IPR002110">
    <property type="entry name" value="Ankyrin_rpt"/>
</dbReference>
<dbReference type="InterPro" id="IPR036770">
    <property type="entry name" value="Ankyrin_rpt-contain_sf"/>
</dbReference>
<evidence type="ECO:0000256" key="2">
    <source>
        <dbReference type="ARBA" id="ARBA00023043"/>
    </source>
</evidence>
<keyword evidence="1" id="KW-0677">Repeat</keyword>
<dbReference type="SMART" id="SM00248">
    <property type="entry name" value="ANK"/>
    <property type="match status" value="4"/>
</dbReference>